<dbReference type="SUPFAM" id="SSF51161">
    <property type="entry name" value="Trimeric LpxA-like enzymes"/>
    <property type="match status" value="1"/>
</dbReference>
<dbReference type="PANTHER" id="PTHR43300:SF7">
    <property type="entry name" value="UDP-N-ACETYLBACILLOSAMINE N-ACETYLTRANSFERASE"/>
    <property type="match status" value="1"/>
</dbReference>
<accession>A0A099TW88</accession>
<keyword evidence="4" id="KW-1185">Reference proteome</keyword>
<keyword evidence="3" id="KW-0012">Acyltransferase</keyword>
<organism evidence="3 4">
    <name type="scientific">Helicobacter muridarum</name>
    <dbReference type="NCBI Taxonomy" id="216"/>
    <lineage>
        <taxon>Bacteria</taxon>
        <taxon>Pseudomonadati</taxon>
        <taxon>Campylobacterota</taxon>
        <taxon>Epsilonproteobacteria</taxon>
        <taxon>Campylobacterales</taxon>
        <taxon>Helicobacteraceae</taxon>
        <taxon>Helicobacter</taxon>
    </lineage>
</organism>
<dbReference type="Gene3D" id="3.40.50.20">
    <property type="match status" value="1"/>
</dbReference>
<dbReference type="EMBL" id="UGJE01000002">
    <property type="protein sequence ID" value="STQ85561.1"/>
    <property type="molecule type" value="Genomic_DNA"/>
</dbReference>
<sequence length="223" mass="24711">MNSKSYKNIVFIGAGGFASECYQYILDVMSIDSNIRFKGFVSTSNDLSPYGLEHLFLDYYDSYDFGKDINEYCVIAIGDPKARYRIYHELKDKTRFYNLISPKAFVTHTNNIGECNVIAPFCVIAYNARIGIGNVINVQCAVGHDSHIGNFNIVGSYSGFGGFSMLGCGNYLGPRVSLFPKSIVGDNCKISAGSIIFKRVRSNKIVFGNPATIIGENEIFDFN</sequence>
<dbReference type="Gene3D" id="2.160.10.10">
    <property type="entry name" value="Hexapeptide repeat proteins"/>
    <property type="match status" value="1"/>
</dbReference>
<dbReference type="Pfam" id="PF17836">
    <property type="entry name" value="PglD_N"/>
    <property type="match status" value="1"/>
</dbReference>
<dbReference type="RefSeq" id="WP_034559855.1">
    <property type="nucleotide sequence ID" value="NZ_UGJE01000002.1"/>
</dbReference>
<dbReference type="InterPro" id="IPR050179">
    <property type="entry name" value="Trans_hexapeptide_repeat"/>
</dbReference>
<dbReference type="GO" id="GO:0016746">
    <property type="term" value="F:acyltransferase activity"/>
    <property type="evidence" value="ECO:0007669"/>
    <property type="project" value="UniProtKB-KW"/>
</dbReference>
<dbReference type="InterPro" id="IPR041561">
    <property type="entry name" value="PglD_N"/>
</dbReference>
<dbReference type="EC" id="2.3.1.-" evidence="3"/>
<comment type="similarity">
    <text evidence="1">Belongs to the transferase hexapeptide repeat family.</text>
</comment>
<dbReference type="AlphaFoldDB" id="A0A099TW88"/>
<evidence type="ECO:0000313" key="4">
    <source>
        <dbReference type="Proteomes" id="UP000255139"/>
    </source>
</evidence>
<gene>
    <name evidence="3" type="ORF">NCTC12714_00347</name>
</gene>
<dbReference type="PANTHER" id="PTHR43300">
    <property type="entry name" value="ACETYLTRANSFERASE"/>
    <property type="match status" value="1"/>
</dbReference>
<name>A0A099TW88_9HELI</name>
<dbReference type="Proteomes" id="UP000255139">
    <property type="component" value="Unassembled WGS sequence"/>
</dbReference>
<feature type="domain" description="PglD N-terminal" evidence="2">
    <location>
        <begin position="8"/>
        <end position="90"/>
    </location>
</feature>
<evidence type="ECO:0000256" key="1">
    <source>
        <dbReference type="ARBA" id="ARBA00007274"/>
    </source>
</evidence>
<protein>
    <submittedName>
        <fullName evidence="3">Acetyl transferase</fullName>
        <ecNumber evidence="3">2.3.1.-</ecNumber>
    </submittedName>
</protein>
<evidence type="ECO:0000259" key="2">
    <source>
        <dbReference type="Pfam" id="PF17836"/>
    </source>
</evidence>
<proteinExistence type="inferred from homology"/>
<reference evidence="3 4" key="1">
    <citation type="submission" date="2018-06" db="EMBL/GenBank/DDBJ databases">
        <authorList>
            <consortium name="Pathogen Informatics"/>
            <person name="Doyle S."/>
        </authorList>
    </citation>
    <scope>NUCLEOTIDE SEQUENCE [LARGE SCALE GENOMIC DNA]</scope>
    <source>
        <strain evidence="3 4">NCTC12714</strain>
    </source>
</reference>
<keyword evidence="3" id="KW-0808">Transferase</keyword>
<evidence type="ECO:0000313" key="3">
    <source>
        <dbReference type="EMBL" id="STQ85561.1"/>
    </source>
</evidence>
<dbReference type="InterPro" id="IPR011004">
    <property type="entry name" value="Trimer_LpxA-like_sf"/>
</dbReference>